<dbReference type="InterPro" id="IPR010985">
    <property type="entry name" value="Ribbon_hlx_hlx"/>
</dbReference>
<dbReference type="EMBL" id="AVCJ01000034">
    <property type="protein sequence ID" value="KFL36114.1"/>
    <property type="molecule type" value="Genomic_DNA"/>
</dbReference>
<reference evidence="2" key="1">
    <citation type="submission" date="2013-08" db="EMBL/GenBank/DDBJ databases">
        <title>Genome sequencing of Arenimonas donghaensis.</title>
        <authorList>
            <person name="Chen F."/>
            <person name="Wang G."/>
        </authorList>
    </citation>
    <scope>NUCLEOTIDE SEQUENCE [LARGE SCALE GENOMIC DNA]</scope>
    <source>
        <strain evidence="2">HO3-R19</strain>
    </source>
</reference>
<evidence type="ECO:0000313" key="1">
    <source>
        <dbReference type="EMBL" id="KFL36114.1"/>
    </source>
</evidence>
<dbReference type="PATRIC" id="fig|1121014.3.peg.2124"/>
<keyword evidence="2" id="KW-1185">Reference proteome</keyword>
<comment type="caution">
    <text evidence="1">The sequence shown here is derived from an EMBL/GenBank/DDBJ whole genome shotgun (WGS) entry which is preliminary data.</text>
</comment>
<name>A0A087MGW1_9GAMM</name>
<dbReference type="STRING" id="1121014.N788_06085"/>
<proteinExistence type="predicted"/>
<dbReference type="AlphaFoldDB" id="A0A087MGW1"/>
<dbReference type="RefSeq" id="WP_051924584.1">
    <property type="nucleotide sequence ID" value="NZ_AVCJ01000034.1"/>
</dbReference>
<protein>
    <submittedName>
        <fullName evidence="1">Uncharacterized protein</fullName>
    </submittedName>
</protein>
<organism evidence="1 2">
    <name type="scientific">Arenimonas donghaensis DSM 18148 = HO3-R19</name>
    <dbReference type="NCBI Taxonomy" id="1121014"/>
    <lineage>
        <taxon>Bacteria</taxon>
        <taxon>Pseudomonadati</taxon>
        <taxon>Pseudomonadota</taxon>
        <taxon>Gammaproteobacteria</taxon>
        <taxon>Lysobacterales</taxon>
        <taxon>Lysobacteraceae</taxon>
        <taxon>Arenimonas</taxon>
    </lineage>
</organism>
<gene>
    <name evidence="1" type="ORF">N788_06085</name>
</gene>
<sequence length="96" mass="10579">MADFLLRDIDERVAERIKEMARQKGWPLNDVILHLLKQALGIVEPEPAPEPGDIARLTGSWNDDESRAFAEAMAALNNLPDDAPAYMPPPGKKSGD</sequence>
<accession>A0A087MGW1</accession>
<reference evidence="1 2" key="2">
    <citation type="journal article" date="2015" name="Stand. Genomic Sci.">
        <title>High quality draft genomic sequence of Arenimonas donghaensis DSM 18148(T).</title>
        <authorList>
            <person name="Chen F."/>
            <person name="Wang H."/>
            <person name="Cao Y."/>
            <person name="Li X."/>
            <person name="Wang G."/>
        </authorList>
    </citation>
    <scope>NUCLEOTIDE SEQUENCE [LARGE SCALE GENOMIC DNA]</scope>
    <source>
        <strain evidence="1 2">HO3-R19</strain>
    </source>
</reference>
<evidence type="ECO:0000313" key="2">
    <source>
        <dbReference type="Proteomes" id="UP000029085"/>
    </source>
</evidence>
<dbReference type="OrthoDB" id="5966436at2"/>
<dbReference type="Proteomes" id="UP000029085">
    <property type="component" value="Unassembled WGS sequence"/>
</dbReference>
<dbReference type="GO" id="GO:0006355">
    <property type="term" value="P:regulation of DNA-templated transcription"/>
    <property type="evidence" value="ECO:0007669"/>
    <property type="project" value="InterPro"/>
</dbReference>
<dbReference type="SUPFAM" id="SSF47598">
    <property type="entry name" value="Ribbon-helix-helix"/>
    <property type="match status" value="1"/>
</dbReference>